<dbReference type="RefSeq" id="WP_062420691.1">
    <property type="nucleotide sequence ID" value="NZ_BBYA01000003.1"/>
</dbReference>
<feature type="domain" description="PRC-barrel" evidence="1">
    <location>
        <begin position="89"/>
        <end position="127"/>
    </location>
</feature>
<keyword evidence="3" id="KW-1185">Reference proteome</keyword>
<comment type="caution">
    <text evidence="2">The sequence shown here is derived from an EMBL/GenBank/DDBJ whole genome shotgun (WGS) entry which is preliminary data.</text>
</comment>
<evidence type="ECO:0000313" key="3">
    <source>
        <dbReference type="Proteomes" id="UP000050430"/>
    </source>
</evidence>
<dbReference type="InterPro" id="IPR027275">
    <property type="entry name" value="PRC-brl_dom"/>
</dbReference>
<dbReference type="InterPro" id="IPR011033">
    <property type="entry name" value="PRC_barrel-like_sf"/>
</dbReference>
<accession>A0A0P6X557</accession>
<organism evidence="2 3">
    <name type="scientific">Leptolinea tardivitalis</name>
    <dbReference type="NCBI Taxonomy" id="229920"/>
    <lineage>
        <taxon>Bacteria</taxon>
        <taxon>Bacillati</taxon>
        <taxon>Chloroflexota</taxon>
        <taxon>Anaerolineae</taxon>
        <taxon>Anaerolineales</taxon>
        <taxon>Anaerolineaceae</taxon>
        <taxon>Leptolinea</taxon>
    </lineage>
</organism>
<name>A0A0P6X557_9CHLR</name>
<dbReference type="EMBL" id="LGCK01000001">
    <property type="protein sequence ID" value="KPL75103.1"/>
    <property type="molecule type" value="Genomic_DNA"/>
</dbReference>
<protein>
    <recommendedName>
        <fullName evidence="1">PRC-barrel domain-containing protein</fullName>
    </recommendedName>
</protein>
<sequence>MIASREHNGKSLISIIDGKDLGEIKGLYLDLDMRHVAGVFTGTEGLINRKALAVSRSDVNVMGIDAWLVSGSDVIHPLEEIPESSLFIPVSDLHGREIQTEGGTKLCVVDDVLIDNDGHVLGFALGKVFAQGPLAERKAIARDAITDLGSREKPMTANLSQAESLSIQTI</sequence>
<reference evidence="2 3" key="1">
    <citation type="submission" date="2015-07" db="EMBL/GenBank/DDBJ databases">
        <title>Genome sequence of Leptolinea tardivitalis DSM 16556.</title>
        <authorList>
            <person name="Hemp J."/>
            <person name="Ward L.M."/>
            <person name="Pace L.A."/>
            <person name="Fischer W.W."/>
        </authorList>
    </citation>
    <scope>NUCLEOTIDE SEQUENCE [LARGE SCALE GENOMIC DNA]</scope>
    <source>
        <strain evidence="2 3">YMTK-2</strain>
    </source>
</reference>
<dbReference type="OrthoDB" id="463452at2"/>
<dbReference type="AlphaFoldDB" id="A0A0P6X557"/>
<dbReference type="Pfam" id="PF05239">
    <property type="entry name" value="PRC"/>
    <property type="match status" value="1"/>
</dbReference>
<evidence type="ECO:0000259" key="1">
    <source>
        <dbReference type="Pfam" id="PF05239"/>
    </source>
</evidence>
<evidence type="ECO:0000313" key="2">
    <source>
        <dbReference type="EMBL" id="KPL75103.1"/>
    </source>
</evidence>
<dbReference type="Proteomes" id="UP000050430">
    <property type="component" value="Unassembled WGS sequence"/>
</dbReference>
<proteinExistence type="predicted"/>
<gene>
    <name evidence="2" type="ORF">ADM99_00320</name>
</gene>
<dbReference type="STRING" id="229920.ADM99_00320"/>
<dbReference type="SUPFAM" id="SSF50346">
    <property type="entry name" value="PRC-barrel domain"/>
    <property type="match status" value="1"/>
</dbReference>